<proteinExistence type="predicted"/>
<dbReference type="Pfam" id="PF00903">
    <property type="entry name" value="Glyoxalase"/>
    <property type="match status" value="1"/>
</dbReference>
<dbReference type="SUPFAM" id="SSF54593">
    <property type="entry name" value="Glyoxalase/Bleomycin resistance protein/Dihydroxybiphenyl dioxygenase"/>
    <property type="match status" value="1"/>
</dbReference>
<evidence type="ECO:0000259" key="1">
    <source>
        <dbReference type="PROSITE" id="PS51819"/>
    </source>
</evidence>
<dbReference type="Gene3D" id="3.10.180.10">
    <property type="entry name" value="2,3-Dihydroxybiphenyl 1,2-Dioxygenase, domain 1"/>
    <property type="match status" value="1"/>
</dbReference>
<accession>A0AAJ3NSR3</accession>
<dbReference type="InterPro" id="IPR029068">
    <property type="entry name" value="Glyas_Bleomycin-R_OHBP_Dase"/>
</dbReference>
<dbReference type="Proteomes" id="UP000193387">
    <property type="component" value="Unassembled WGS sequence"/>
</dbReference>
<feature type="domain" description="VOC" evidence="1">
    <location>
        <begin position="15"/>
        <end position="136"/>
    </location>
</feature>
<dbReference type="PANTHER" id="PTHR36503:SF1">
    <property type="entry name" value="BLR2520 PROTEIN"/>
    <property type="match status" value="1"/>
</dbReference>
<evidence type="ECO:0000313" key="3">
    <source>
        <dbReference type="Proteomes" id="UP000193387"/>
    </source>
</evidence>
<keyword evidence="3" id="KW-1185">Reference proteome</keyword>
<dbReference type="InterPro" id="IPR037523">
    <property type="entry name" value="VOC_core"/>
</dbReference>
<gene>
    <name evidence="2" type="ORF">AWC23_08455</name>
</gene>
<dbReference type="EMBL" id="LQPR01000021">
    <property type="protein sequence ID" value="ORW72879.1"/>
    <property type="molecule type" value="Genomic_DNA"/>
</dbReference>
<dbReference type="InterPro" id="IPR004360">
    <property type="entry name" value="Glyas_Fos-R_dOase_dom"/>
</dbReference>
<dbReference type="AlphaFoldDB" id="A0AAJ3NSR3"/>
<sequence length="152" mass="16403">MGARDGPLVTGVPARLNVVVLGVRDIDTMRGFYESLGWRPRPRRGAFSRMDLAGASLMLFPLDVLLEVVGLPLSENGFRGTVNAIVAEDDDMARSILSAAVAAGGTRLSELTQRNWGVRTGYFADPERNVWEVAVLPGASFDDSGALIWPTQ</sequence>
<organism evidence="2 3">
    <name type="scientific">Mycobacterium saskatchewanense</name>
    <dbReference type="NCBI Taxonomy" id="220927"/>
    <lineage>
        <taxon>Bacteria</taxon>
        <taxon>Bacillati</taxon>
        <taxon>Actinomycetota</taxon>
        <taxon>Actinomycetes</taxon>
        <taxon>Mycobacteriales</taxon>
        <taxon>Mycobacteriaceae</taxon>
        <taxon>Mycobacterium</taxon>
        <taxon>Mycobacterium simiae complex</taxon>
    </lineage>
</organism>
<name>A0AAJ3NSR3_9MYCO</name>
<dbReference type="PROSITE" id="PS51819">
    <property type="entry name" value="VOC"/>
    <property type="match status" value="1"/>
</dbReference>
<evidence type="ECO:0000313" key="2">
    <source>
        <dbReference type="EMBL" id="ORW72879.1"/>
    </source>
</evidence>
<reference evidence="2 3" key="1">
    <citation type="submission" date="2016-01" db="EMBL/GenBank/DDBJ databases">
        <title>The new phylogeny of the genus Mycobacterium.</title>
        <authorList>
            <person name="Tarcisio F."/>
            <person name="Conor M."/>
            <person name="Antonella G."/>
            <person name="Elisabetta G."/>
            <person name="Giulia F.S."/>
            <person name="Sara T."/>
            <person name="Anna F."/>
            <person name="Clotilde B."/>
            <person name="Roberto B."/>
            <person name="Veronica D.S."/>
            <person name="Fabio R."/>
            <person name="Monica P."/>
            <person name="Olivier J."/>
            <person name="Enrico T."/>
            <person name="Nicola S."/>
        </authorList>
    </citation>
    <scope>NUCLEOTIDE SEQUENCE [LARGE SCALE GENOMIC DNA]</scope>
    <source>
        <strain evidence="2 3">DSM 44616</strain>
    </source>
</reference>
<protein>
    <recommendedName>
        <fullName evidence="1">VOC domain-containing protein</fullName>
    </recommendedName>
</protein>
<dbReference type="PANTHER" id="PTHR36503">
    <property type="entry name" value="BLR2520 PROTEIN"/>
    <property type="match status" value="1"/>
</dbReference>
<comment type="caution">
    <text evidence="2">The sequence shown here is derived from an EMBL/GenBank/DDBJ whole genome shotgun (WGS) entry which is preliminary data.</text>
</comment>